<dbReference type="Pfam" id="PF03480">
    <property type="entry name" value="DctP"/>
    <property type="match status" value="1"/>
</dbReference>
<dbReference type="AlphaFoldDB" id="A0A7G9B2U9"/>
<dbReference type="NCBIfam" id="TIGR00787">
    <property type="entry name" value="dctP"/>
    <property type="match status" value="1"/>
</dbReference>
<dbReference type="PANTHER" id="PTHR33376:SF7">
    <property type="entry name" value="C4-DICARBOXYLATE-BINDING PROTEIN DCTB"/>
    <property type="match status" value="1"/>
</dbReference>
<reference evidence="5 6" key="1">
    <citation type="submission" date="2020-08" db="EMBL/GenBank/DDBJ databases">
        <authorList>
            <person name="Liu C."/>
            <person name="Sun Q."/>
        </authorList>
    </citation>
    <scope>NUCLEOTIDE SEQUENCE [LARGE SCALE GENOMIC DNA]</scope>
    <source>
        <strain evidence="5 6">NSJ-62</strain>
    </source>
</reference>
<evidence type="ECO:0000256" key="2">
    <source>
        <dbReference type="ARBA" id="ARBA00022448"/>
    </source>
</evidence>
<evidence type="ECO:0000256" key="4">
    <source>
        <dbReference type="SAM" id="SignalP"/>
    </source>
</evidence>
<dbReference type="PROSITE" id="PS51257">
    <property type="entry name" value="PROKAR_LIPOPROTEIN"/>
    <property type="match status" value="1"/>
</dbReference>
<dbReference type="PIRSF" id="PIRSF006470">
    <property type="entry name" value="DctB"/>
    <property type="match status" value="1"/>
</dbReference>
<keyword evidence="6" id="KW-1185">Reference proteome</keyword>
<dbReference type="Gene3D" id="3.40.190.170">
    <property type="entry name" value="Bacterial extracellular solute-binding protein, family 7"/>
    <property type="match status" value="1"/>
</dbReference>
<dbReference type="CDD" id="cd13603">
    <property type="entry name" value="PBP2_TRAP_Siap_TeaA_like"/>
    <property type="match status" value="1"/>
</dbReference>
<gene>
    <name evidence="5" type="ORF">H8790_10520</name>
</gene>
<dbReference type="InterPro" id="IPR018389">
    <property type="entry name" value="DctP_fam"/>
</dbReference>
<dbReference type="RefSeq" id="WP_187332460.1">
    <property type="nucleotide sequence ID" value="NZ_CP060490.1"/>
</dbReference>
<keyword evidence="3 4" id="KW-0732">Signal</keyword>
<comment type="similarity">
    <text evidence="1">Belongs to the bacterial solute-binding protein 7 family.</text>
</comment>
<sequence length="357" mass="38341">MKKKIVAILSALLCVCMLAACGGSGGGSASGGSASGSASSTGGSGGSGEPEVVLEFGHIQNPGHALYIAPEELKTLVEERSEGRIQLNIYPASQLGSAREMMEQVTMGTLDITFADASDWASALNLPELGVFNLPFLNKDLASQIKVINEIIPDAVPEMLEGTGLKLLTTYSNGIRQPLLKNHPINTLEDIKGLKMRTPETEMYVNLWNALGASTVTSAWSEAYTVLQQGVADAVEADDVGLVSMNLQEIGKYMSKIGHLSQAYIVLINEEKWNSIPEDLQQILVECLAENQAKQLADREALGIEAEQTIADAGVEINEVSDTERQRMRDACQSIYDKYADEYGLADLIAQMEALNG</sequence>
<evidence type="ECO:0000313" key="6">
    <source>
        <dbReference type="Proteomes" id="UP000515960"/>
    </source>
</evidence>
<evidence type="ECO:0000256" key="1">
    <source>
        <dbReference type="ARBA" id="ARBA00009023"/>
    </source>
</evidence>
<keyword evidence="2" id="KW-0813">Transport</keyword>
<dbReference type="GO" id="GO:0030288">
    <property type="term" value="C:outer membrane-bounded periplasmic space"/>
    <property type="evidence" value="ECO:0007669"/>
    <property type="project" value="InterPro"/>
</dbReference>
<dbReference type="PANTHER" id="PTHR33376">
    <property type="match status" value="1"/>
</dbReference>
<dbReference type="InterPro" id="IPR038404">
    <property type="entry name" value="TRAP_DctP_sf"/>
</dbReference>
<evidence type="ECO:0000256" key="3">
    <source>
        <dbReference type="ARBA" id="ARBA00022729"/>
    </source>
</evidence>
<proteinExistence type="inferred from homology"/>
<organism evidence="5 6">
    <name type="scientific">Oscillibacter hominis</name>
    <dbReference type="NCBI Taxonomy" id="2763056"/>
    <lineage>
        <taxon>Bacteria</taxon>
        <taxon>Bacillati</taxon>
        <taxon>Bacillota</taxon>
        <taxon>Clostridia</taxon>
        <taxon>Eubacteriales</taxon>
        <taxon>Oscillospiraceae</taxon>
        <taxon>Oscillibacter</taxon>
    </lineage>
</organism>
<name>A0A7G9B2U9_9FIRM</name>
<evidence type="ECO:0000313" key="5">
    <source>
        <dbReference type="EMBL" id="QNL43880.1"/>
    </source>
</evidence>
<feature type="signal peptide" evidence="4">
    <location>
        <begin position="1"/>
        <end position="19"/>
    </location>
</feature>
<protein>
    <submittedName>
        <fullName evidence="5">TRAP transporter substrate-binding protein</fullName>
    </submittedName>
</protein>
<feature type="chain" id="PRO_5039631843" evidence="4">
    <location>
        <begin position="20"/>
        <end position="357"/>
    </location>
</feature>
<dbReference type="NCBIfam" id="NF037995">
    <property type="entry name" value="TRAP_S1"/>
    <property type="match status" value="1"/>
</dbReference>
<dbReference type="GO" id="GO:0055085">
    <property type="term" value="P:transmembrane transport"/>
    <property type="evidence" value="ECO:0007669"/>
    <property type="project" value="InterPro"/>
</dbReference>
<dbReference type="EMBL" id="CP060490">
    <property type="protein sequence ID" value="QNL43880.1"/>
    <property type="molecule type" value="Genomic_DNA"/>
</dbReference>
<dbReference type="Proteomes" id="UP000515960">
    <property type="component" value="Chromosome"/>
</dbReference>
<dbReference type="KEGG" id="ohi:H8790_10520"/>
<accession>A0A7G9B2U9</accession>
<dbReference type="InterPro" id="IPR004682">
    <property type="entry name" value="TRAP_DctP"/>
</dbReference>